<name>A0A7W0HK05_9BACT</name>
<dbReference type="SMART" id="SM00278">
    <property type="entry name" value="HhH1"/>
    <property type="match status" value="2"/>
</dbReference>
<accession>A0A7W0HK05</accession>
<dbReference type="InterPro" id="IPR004509">
    <property type="entry name" value="Competence_ComEA_HhH"/>
</dbReference>
<dbReference type="InterPro" id="IPR010994">
    <property type="entry name" value="RuvA_2-like"/>
</dbReference>
<dbReference type="PANTHER" id="PTHR21180:SF32">
    <property type="entry name" value="ENDONUCLEASE_EXONUCLEASE_PHOSPHATASE FAMILY DOMAIN-CONTAINING PROTEIN 1"/>
    <property type="match status" value="1"/>
</dbReference>
<evidence type="ECO:0000313" key="2">
    <source>
        <dbReference type="EMBL" id="MBA2880727.1"/>
    </source>
</evidence>
<evidence type="ECO:0000259" key="1">
    <source>
        <dbReference type="SMART" id="SM00278"/>
    </source>
</evidence>
<dbReference type="InterPro" id="IPR051675">
    <property type="entry name" value="Endo/Exo/Phosphatase_dom_1"/>
</dbReference>
<dbReference type="SUPFAM" id="SSF47781">
    <property type="entry name" value="RuvA domain 2-like"/>
    <property type="match status" value="1"/>
</dbReference>
<dbReference type="EMBL" id="JACDUS010000002">
    <property type="protein sequence ID" value="MBA2880727.1"/>
    <property type="molecule type" value="Genomic_DNA"/>
</dbReference>
<sequence>MILQKRWIKAILVLILLLGFLGAWQTAGAGEKININTAGPEQLTQLKGVGPAIAERIVDYREKNGSFTSAEQLLEVRGIGPKTLEAIADQVIASSSG</sequence>
<dbReference type="InterPro" id="IPR003583">
    <property type="entry name" value="Hlx-hairpin-Hlx_DNA-bd_motif"/>
</dbReference>
<organism evidence="2 3">
    <name type="scientific">Desulfosalsimonas propionicica</name>
    <dbReference type="NCBI Taxonomy" id="332175"/>
    <lineage>
        <taxon>Bacteria</taxon>
        <taxon>Pseudomonadati</taxon>
        <taxon>Thermodesulfobacteriota</taxon>
        <taxon>Desulfobacteria</taxon>
        <taxon>Desulfobacterales</taxon>
        <taxon>Desulfosalsimonadaceae</taxon>
        <taxon>Desulfosalsimonas</taxon>
    </lineage>
</organism>
<comment type="caution">
    <text evidence="2">The sequence shown here is derived from an EMBL/GenBank/DDBJ whole genome shotgun (WGS) entry which is preliminary data.</text>
</comment>
<dbReference type="GO" id="GO:0015628">
    <property type="term" value="P:protein secretion by the type II secretion system"/>
    <property type="evidence" value="ECO:0007669"/>
    <property type="project" value="TreeGrafter"/>
</dbReference>
<evidence type="ECO:0000313" key="3">
    <source>
        <dbReference type="Proteomes" id="UP000525298"/>
    </source>
</evidence>
<dbReference type="GO" id="GO:0003677">
    <property type="term" value="F:DNA binding"/>
    <property type="evidence" value="ECO:0007669"/>
    <property type="project" value="InterPro"/>
</dbReference>
<dbReference type="AlphaFoldDB" id="A0A7W0HK05"/>
<dbReference type="GO" id="GO:0015627">
    <property type="term" value="C:type II protein secretion system complex"/>
    <property type="evidence" value="ECO:0007669"/>
    <property type="project" value="TreeGrafter"/>
</dbReference>
<dbReference type="NCBIfam" id="TIGR00426">
    <property type="entry name" value="competence protein ComEA helix-hairpin-helix repeat region"/>
    <property type="match status" value="1"/>
</dbReference>
<dbReference type="Proteomes" id="UP000525298">
    <property type="component" value="Unassembled WGS sequence"/>
</dbReference>
<reference evidence="2 3" key="1">
    <citation type="submission" date="2020-07" db="EMBL/GenBank/DDBJ databases">
        <title>Genomic Encyclopedia of Type Strains, Phase IV (KMG-IV): sequencing the most valuable type-strain genomes for metagenomic binning, comparative biology and taxonomic classification.</title>
        <authorList>
            <person name="Goeker M."/>
        </authorList>
    </citation>
    <scope>NUCLEOTIDE SEQUENCE [LARGE SCALE GENOMIC DNA]</scope>
    <source>
        <strain evidence="2 3">DSM 17721</strain>
    </source>
</reference>
<dbReference type="Gene3D" id="1.10.150.320">
    <property type="entry name" value="Photosystem II 12 kDa extrinsic protein"/>
    <property type="match status" value="1"/>
</dbReference>
<dbReference type="GO" id="GO:0006281">
    <property type="term" value="P:DNA repair"/>
    <property type="evidence" value="ECO:0007669"/>
    <property type="project" value="InterPro"/>
</dbReference>
<dbReference type="Pfam" id="PF12836">
    <property type="entry name" value="HHH_3"/>
    <property type="match status" value="1"/>
</dbReference>
<protein>
    <submittedName>
        <fullName evidence="2">ComEA protein</fullName>
    </submittedName>
</protein>
<gene>
    <name evidence="2" type="ORF">HNR65_001045</name>
</gene>
<dbReference type="RefSeq" id="WP_181550387.1">
    <property type="nucleotide sequence ID" value="NZ_JACDUS010000002.1"/>
</dbReference>
<dbReference type="PANTHER" id="PTHR21180">
    <property type="entry name" value="ENDONUCLEASE/EXONUCLEASE/PHOSPHATASE FAMILY DOMAIN-CONTAINING PROTEIN 1"/>
    <property type="match status" value="1"/>
</dbReference>
<proteinExistence type="predicted"/>
<feature type="domain" description="Helix-hairpin-helix DNA-binding motif class 1" evidence="1">
    <location>
        <begin position="71"/>
        <end position="90"/>
    </location>
</feature>
<feature type="domain" description="Helix-hairpin-helix DNA-binding motif class 1" evidence="1">
    <location>
        <begin position="41"/>
        <end position="60"/>
    </location>
</feature>
<keyword evidence="3" id="KW-1185">Reference proteome</keyword>